<evidence type="ECO:0000256" key="3">
    <source>
        <dbReference type="ARBA" id="ARBA00022679"/>
    </source>
</evidence>
<evidence type="ECO:0000313" key="10">
    <source>
        <dbReference type="EMBL" id="KAH3676264.1"/>
    </source>
</evidence>
<dbReference type="EMBL" id="JAEUBF010000666">
    <property type="protein sequence ID" value="KAH3676264.1"/>
    <property type="molecule type" value="Genomic_DNA"/>
</dbReference>
<dbReference type="NCBIfam" id="TIGR00214">
    <property type="entry name" value="lipB"/>
    <property type="match status" value="1"/>
</dbReference>
<keyword evidence="3 5" id="KW-0808">Transferase</keyword>
<dbReference type="OrthoDB" id="19908at2759"/>
<dbReference type="Pfam" id="PF21948">
    <property type="entry name" value="LplA-B_cat"/>
    <property type="match status" value="1"/>
</dbReference>
<evidence type="ECO:0000256" key="5">
    <source>
        <dbReference type="PIRNR" id="PIRNR016262"/>
    </source>
</evidence>
<accession>A0A9P8TEW9</accession>
<feature type="active site" description="Acyl-thioester intermediate" evidence="6">
    <location>
        <position position="247"/>
    </location>
</feature>
<dbReference type="GO" id="GO:0033819">
    <property type="term" value="F:lipoyl(octanoyl) transferase activity"/>
    <property type="evidence" value="ECO:0007669"/>
    <property type="project" value="UniProtKB-EC"/>
</dbReference>
<dbReference type="Proteomes" id="UP000769528">
    <property type="component" value="Unassembled WGS sequence"/>
</dbReference>
<dbReference type="PANTHER" id="PTHR10993">
    <property type="entry name" value="OCTANOYLTRANSFERASE"/>
    <property type="match status" value="1"/>
</dbReference>
<reference evidence="10" key="1">
    <citation type="journal article" date="2021" name="Open Biol.">
        <title>Shared evolutionary footprints suggest mitochondrial oxidative damage underlies multiple complex I losses in fungi.</title>
        <authorList>
            <person name="Schikora-Tamarit M.A."/>
            <person name="Marcet-Houben M."/>
            <person name="Nosek J."/>
            <person name="Gabaldon T."/>
        </authorList>
    </citation>
    <scope>NUCLEOTIDE SEQUENCE</scope>
    <source>
        <strain evidence="10">CBS6341</strain>
    </source>
</reference>
<comment type="similarity">
    <text evidence="2 5">Belongs to the LipB family.</text>
</comment>
<evidence type="ECO:0000256" key="8">
    <source>
        <dbReference type="PIRSR" id="PIRSR016262-3"/>
    </source>
</evidence>
<dbReference type="PROSITE" id="PS01313">
    <property type="entry name" value="LIPB"/>
    <property type="match status" value="1"/>
</dbReference>
<evidence type="ECO:0000313" key="11">
    <source>
        <dbReference type="Proteomes" id="UP000769528"/>
    </source>
</evidence>
<gene>
    <name evidence="10" type="ORF">WICMUC_002141</name>
</gene>
<feature type="binding site" evidence="7">
    <location>
        <begin position="145"/>
        <end position="152"/>
    </location>
    <ligand>
        <name>substrate</name>
    </ligand>
</feature>
<evidence type="ECO:0000256" key="1">
    <source>
        <dbReference type="ARBA" id="ARBA00004821"/>
    </source>
</evidence>
<organism evidence="10 11">
    <name type="scientific">Wickerhamomyces mucosus</name>
    <dbReference type="NCBI Taxonomy" id="1378264"/>
    <lineage>
        <taxon>Eukaryota</taxon>
        <taxon>Fungi</taxon>
        <taxon>Dikarya</taxon>
        <taxon>Ascomycota</taxon>
        <taxon>Saccharomycotina</taxon>
        <taxon>Saccharomycetes</taxon>
        <taxon>Phaffomycetales</taxon>
        <taxon>Wickerhamomycetaceae</taxon>
        <taxon>Wickerhamomyces</taxon>
    </lineage>
</organism>
<dbReference type="InterPro" id="IPR000544">
    <property type="entry name" value="Octanoyltransferase"/>
</dbReference>
<dbReference type="SUPFAM" id="SSF55681">
    <property type="entry name" value="Class II aaRS and biotin synthetases"/>
    <property type="match status" value="1"/>
</dbReference>
<dbReference type="PIRSF" id="PIRSF016262">
    <property type="entry name" value="LPLase"/>
    <property type="match status" value="1"/>
</dbReference>
<evidence type="ECO:0000259" key="9">
    <source>
        <dbReference type="PROSITE" id="PS51733"/>
    </source>
</evidence>
<feature type="site" description="Lowers pKa of active site Cys" evidence="8">
    <location>
        <position position="210"/>
    </location>
</feature>
<dbReference type="Gene3D" id="3.30.930.10">
    <property type="entry name" value="Bira Bifunctional Protein, Domain 2"/>
    <property type="match status" value="1"/>
</dbReference>
<reference evidence="10" key="2">
    <citation type="submission" date="2021-01" db="EMBL/GenBank/DDBJ databases">
        <authorList>
            <person name="Schikora-Tamarit M.A."/>
        </authorList>
    </citation>
    <scope>NUCLEOTIDE SEQUENCE</scope>
    <source>
        <strain evidence="10">CBS6341</strain>
    </source>
</reference>
<evidence type="ECO:0000256" key="2">
    <source>
        <dbReference type="ARBA" id="ARBA00007907"/>
    </source>
</evidence>
<dbReference type="PANTHER" id="PTHR10993:SF7">
    <property type="entry name" value="LIPOYLTRANSFERASE 2, MITOCHONDRIAL-RELATED"/>
    <property type="match status" value="1"/>
</dbReference>
<dbReference type="EC" id="2.3.1.181" evidence="5"/>
<protein>
    <recommendedName>
        <fullName evidence="5">Octanoyltransferase</fullName>
        <ecNumber evidence="5">2.3.1.181</ecNumber>
    </recommendedName>
</protein>
<dbReference type="AlphaFoldDB" id="A0A9P8TEW9"/>
<comment type="catalytic activity">
    <reaction evidence="5">
        <text>octanoyl-[ACP] + L-lysyl-[protein] = N(6)-octanoyl-L-lysyl-[protein] + holo-[ACP] + H(+)</text>
        <dbReference type="Rhea" id="RHEA:17665"/>
        <dbReference type="Rhea" id="RHEA-COMP:9636"/>
        <dbReference type="Rhea" id="RHEA-COMP:9685"/>
        <dbReference type="Rhea" id="RHEA-COMP:9752"/>
        <dbReference type="Rhea" id="RHEA-COMP:9928"/>
        <dbReference type="ChEBI" id="CHEBI:15378"/>
        <dbReference type="ChEBI" id="CHEBI:29969"/>
        <dbReference type="ChEBI" id="CHEBI:64479"/>
        <dbReference type="ChEBI" id="CHEBI:78463"/>
        <dbReference type="ChEBI" id="CHEBI:78809"/>
        <dbReference type="EC" id="2.3.1.181"/>
    </reaction>
</comment>
<dbReference type="InterPro" id="IPR020605">
    <property type="entry name" value="Octanoyltransferase_CS"/>
</dbReference>
<dbReference type="CDD" id="cd16444">
    <property type="entry name" value="LipB"/>
    <property type="match status" value="1"/>
</dbReference>
<evidence type="ECO:0000256" key="4">
    <source>
        <dbReference type="ARBA" id="ARBA00023315"/>
    </source>
</evidence>
<keyword evidence="11" id="KW-1185">Reference proteome</keyword>
<name>A0A9P8TEW9_9ASCO</name>
<comment type="function">
    <text evidence="5">Catalyzes the transfer of endogenously produced octanoic acid from octanoyl-acyl-carrier-protein onto the lipoyl domains of lipoate-dependent enzymes. Lipoyl-ACP can also act as a substrate although octanoyl-ACP is likely to be the physiological substrate.</text>
</comment>
<comment type="caution">
    <text evidence="10">The sequence shown here is derived from an EMBL/GenBank/DDBJ whole genome shotgun (WGS) entry which is preliminary data.</text>
</comment>
<evidence type="ECO:0000256" key="6">
    <source>
        <dbReference type="PIRSR" id="PIRSR016262-1"/>
    </source>
</evidence>
<comment type="pathway">
    <text evidence="1 5">Protein modification; protein lipoylation via endogenous pathway; protein N(6)-(lipoyl)lysine from octanoyl-[acyl-carrier-protein]: step 1/2.</text>
</comment>
<sequence length="298" mass="33980">MTSLFSRSFNTSSKVLQEVPKNCTKFYPVRPSAKTLRHLRFTVPLDYSKGSNIQEKFCGAFLEFKKMQSKIERKYKELEAQNLTTNEYETQLLSSILEMKPSPTILSFEFNSIITAGRREKYRLTDANINSLKDNTGYDFIQTNRGGEITFHNHGQLVIYPIFDLKDFHNLTIKCFVSQLEDSVISTLDKFDIKGHKTDNTGVWINDNNKISSIGLQVSRSVTSHGISINVNNEIPDLEGKTGFPFCGLPGKTQTSMKEQLRNDVKVNEVSTQFVRELAKKLNIEQIESVDLDDLQID</sequence>
<evidence type="ECO:0000256" key="7">
    <source>
        <dbReference type="PIRSR" id="PIRSR016262-2"/>
    </source>
</evidence>
<feature type="domain" description="BPL/LPL catalytic" evidence="9">
    <location>
        <begin position="99"/>
        <end position="286"/>
    </location>
</feature>
<dbReference type="PROSITE" id="PS51733">
    <property type="entry name" value="BPL_LPL_CATALYTIC"/>
    <property type="match status" value="1"/>
</dbReference>
<feature type="binding site" evidence="7">
    <location>
        <begin position="213"/>
        <end position="215"/>
    </location>
    <ligand>
        <name>substrate</name>
    </ligand>
</feature>
<dbReference type="InterPro" id="IPR045864">
    <property type="entry name" value="aa-tRNA-synth_II/BPL/LPL"/>
</dbReference>
<keyword evidence="4 5" id="KW-0012">Acyltransferase</keyword>
<proteinExistence type="inferred from homology"/>
<dbReference type="GO" id="GO:0009249">
    <property type="term" value="P:protein lipoylation"/>
    <property type="evidence" value="ECO:0007669"/>
    <property type="project" value="InterPro"/>
</dbReference>
<feature type="binding site" evidence="7">
    <location>
        <begin position="226"/>
        <end position="228"/>
    </location>
    <ligand>
        <name>substrate</name>
    </ligand>
</feature>
<dbReference type="InterPro" id="IPR004143">
    <property type="entry name" value="BPL_LPL_catalytic"/>
</dbReference>